<dbReference type="GO" id="GO:0009277">
    <property type="term" value="C:fungal-type cell wall"/>
    <property type="evidence" value="ECO:0007669"/>
    <property type="project" value="TreeGrafter"/>
</dbReference>
<feature type="compositionally biased region" description="Low complexity" evidence="8">
    <location>
        <begin position="355"/>
        <end position="387"/>
    </location>
</feature>
<protein>
    <submittedName>
        <fullName evidence="10">Uncharacterized protein</fullName>
    </submittedName>
</protein>
<dbReference type="HOGENOM" id="CLU_035846_0_0_1"/>
<evidence type="ECO:0000313" key="10">
    <source>
        <dbReference type="EMBL" id="EMG47934.1"/>
    </source>
</evidence>
<accession>M3JZS4</accession>
<evidence type="ECO:0000256" key="4">
    <source>
        <dbReference type="ARBA" id="ARBA00022512"/>
    </source>
</evidence>
<feature type="non-terminal residue" evidence="10">
    <location>
        <position position="1"/>
    </location>
</feature>
<reference evidence="10 11" key="1">
    <citation type="submission" date="2013-02" db="EMBL/GenBank/DDBJ databases">
        <title>Genome sequence of Candida maltosa Xu316, a potential industrial strain for xylitol and ethanol production.</title>
        <authorList>
            <person name="Yu J."/>
            <person name="Wang Q."/>
            <person name="Geng X."/>
            <person name="Bao W."/>
            <person name="He P."/>
            <person name="Cai J."/>
        </authorList>
    </citation>
    <scope>NUCLEOTIDE SEQUENCE [LARGE SCALE GENOMIC DNA]</scope>
    <source>
        <strain evidence="11">Xu316</strain>
    </source>
</reference>
<dbReference type="Gene3D" id="3.80.20.20">
    <property type="entry name" value="Receptor L-domain"/>
    <property type="match status" value="2"/>
</dbReference>
<feature type="signal peptide" evidence="9">
    <location>
        <begin position="1"/>
        <end position="18"/>
    </location>
</feature>
<comment type="subcellular location">
    <subcellularLocation>
        <location evidence="2">Cell membrane</location>
        <topology evidence="2">Lipid-anchor</topology>
        <topology evidence="2">GPI-anchor</topology>
    </subcellularLocation>
    <subcellularLocation>
        <location evidence="1">Secreted</location>
        <location evidence="1">Cell wall</location>
    </subcellularLocation>
</comment>
<dbReference type="GO" id="GO:0009986">
    <property type="term" value="C:cell surface"/>
    <property type="evidence" value="ECO:0007669"/>
    <property type="project" value="TreeGrafter"/>
</dbReference>
<evidence type="ECO:0000256" key="7">
    <source>
        <dbReference type="ARBA" id="ARBA00023180"/>
    </source>
</evidence>
<evidence type="ECO:0000256" key="2">
    <source>
        <dbReference type="ARBA" id="ARBA00004609"/>
    </source>
</evidence>
<evidence type="ECO:0000256" key="5">
    <source>
        <dbReference type="ARBA" id="ARBA00022525"/>
    </source>
</evidence>
<dbReference type="eggNOG" id="ENOG502QUZC">
    <property type="taxonomic scope" value="Eukaryota"/>
</dbReference>
<evidence type="ECO:0000256" key="1">
    <source>
        <dbReference type="ARBA" id="ARBA00004191"/>
    </source>
</evidence>
<evidence type="ECO:0000256" key="3">
    <source>
        <dbReference type="ARBA" id="ARBA00005798"/>
    </source>
</evidence>
<comment type="similarity">
    <text evidence="3">Belongs to the SPS2 family.</text>
</comment>
<keyword evidence="11" id="KW-1185">Reference proteome</keyword>
<gene>
    <name evidence="10" type="ORF">G210_1592</name>
</gene>
<dbReference type="EMBL" id="AOGT01001327">
    <property type="protein sequence ID" value="EMG47934.1"/>
    <property type="molecule type" value="Genomic_DNA"/>
</dbReference>
<dbReference type="SUPFAM" id="SSF52058">
    <property type="entry name" value="L domain-like"/>
    <property type="match status" value="2"/>
</dbReference>
<dbReference type="PANTHER" id="PTHR31018">
    <property type="entry name" value="SPORULATION-SPECIFIC PROTEIN-RELATED"/>
    <property type="match status" value="1"/>
</dbReference>
<proteinExistence type="inferred from homology"/>
<name>M3JZS4_CANMX</name>
<dbReference type="GO" id="GO:0005886">
    <property type="term" value="C:plasma membrane"/>
    <property type="evidence" value="ECO:0007669"/>
    <property type="project" value="UniProtKB-SubCell"/>
</dbReference>
<keyword evidence="6 9" id="KW-0732">Signal</keyword>
<organism evidence="10 11">
    <name type="scientific">Candida maltosa (strain Xu316)</name>
    <name type="common">Yeast</name>
    <dbReference type="NCBI Taxonomy" id="1245528"/>
    <lineage>
        <taxon>Eukaryota</taxon>
        <taxon>Fungi</taxon>
        <taxon>Dikarya</taxon>
        <taxon>Ascomycota</taxon>
        <taxon>Saccharomycotina</taxon>
        <taxon>Pichiomycetes</taxon>
        <taxon>Debaryomycetaceae</taxon>
        <taxon>Candida/Lodderomyces clade</taxon>
        <taxon>Candida</taxon>
    </lineage>
</organism>
<sequence length="413" mass="43452">MQIKSFLLPLVAALIAEAATTSKDPCSFSKTSITDPTGIAEINQCAKLDGSITISGNTIGAIDLGGVQQLAGNLSILNTPSVVSLNLNQLQNITGALVINNATQLNSIDLTSLANAEEIQLVSLPSFAILNLNRGVDTAGKIILSDTALTNLNGLSSFKTISTINLNNNKNITEITFENLETVQDSMILSFNNDEASVKLDSLLWAANLTIQDVQDFSAANLTAVNGSLGISYNTFDKLELPELTNVGSSIQIFGHDELEQVSMPKLTVIGGEIQLFNNTQLEEIEFNNLTTIKGALTITGGFSNLTMDKLNLVAGDFTANSTNDEFDCSAFDELHDKGKIQGHNYECTHPPKPSSSTSSGSKSTSKSTSSSSKSSDSSSDSTSSSSKKSDGNGLIVPGMILTSILGGVLALI</sequence>
<feature type="chain" id="PRO_5004035129" evidence="9">
    <location>
        <begin position="19"/>
        <end position="413"/>
    </location>
</feature>
<evidence type="ECO:0000256" key="6">
    <source>
        <dbReference type="ARBA" id="ARBA00022729"/>
    </source>
</evidence>
<keyword evidence="7" id="KW-0325">Glycoprotein</keyword>
<keyword evidence="4" id="KW-0134">Cell wall</keyword>
<comment type="caution">
    <text evidence="10">The sequence shown here is derived from an EMBL/GenBank/DDBJ whole genome shotgun (WGS) entry which is preliminary data.</text>
</comment>
<dbReference type="OMA" id="GHNYECT"/>
<evidence type="ECO:0000256" key="8">
    <source>
        <dbReference type="SAM" id="MobiDB-lite"/>
    </source>
</evidence>
<dbReference type="InterPro" id="IPR036941">
    <property type="entry name" value="Rcpt_L-dom_sf"/>
</dbReference>
<evidence type="ECO:0000313" key="11">
    <source>
        <dbReference type="Proteomes" id="UP000011777"/>
    </source>
</evidence>
<feature type="region of interest" description="Disordered" evidence="8">
    <location>
        <begin position="343"/>
        <end position="393"/>
    </location>
</feature>
<keyword evidence="5" id="KW-0964">Secreted</keyword>
<dbReference type="GO" id="GO:0031505">
    <property type="term" value="P:fungal-type cell wall organization"/>
    <property type="evidence" value="ECO:0007669"/>
    <property type="project" value="TreeGrafter"/>
</dbReference>
<dbReference type="OrthoDB" id="536881at2759"/>
<dbReference type="Proteomes" id="UP000011777">
    <property type="component" value="Unassembled WGS sequence"/>
</dbReference>
<dbReference type="PANTHER" id="PTHR31018:SF3">
    <property type="entry name" value="RECEPTOR PROTEIN-TYROSINE KINASE"/>
    <property type="match status" value="1"/>
</dbReference>
<dbReference type="InterPro" id="IPR051648">
    <property type="entry name" value="CWI-Assembly_Regulator"/>
</dbReference>
<dbReference type="AlphaFoldDB" id="M3JZS4"/>
<dbReference type="STRING" id="1245528.M3JZS4"/>
<evidence type="ECO:0000256" key="9">
    <source>
        <dbReference type="SAM" id="SignalP"/>
    </source>
</evidence>